<dbReference type="Gene3D" id="3.40.50.2020">
    <property type="match status" value="1"/>
</dbReference>
<evidence type="ECO:0000256" key="1">
    <source>
        <dbReference type="ARBA" id="ARBA00008007"/>
    </source>
</evidence>
<accession>A0A2I7SIA6</accession>
<dbReference type="PANTHER" id="PTHR47505">
    <property type="entry name" value="DNA UTILIZATION PROTEIN YHGH"/>
    <property type="match status" value="1"/>
</dbReference>
<keyword evidence="4" id="KW-1185">Reference proteome</keyword>
<protein>
    <submittedName>
        <fullName evidence="3">Amidophosphoribosyltransferase</fullName>
    </submittedName>
</protein>
<organism evidence="3 4">
    <name type="scientific">Pseudotamlana carrageenivorans</name>
    <dbReference type="NCBI Taxonomy" id="2069432"/>
    <lineage>
        <taxon>Bacteria</taxon>
        <taxon>Pseudomonadati</taxon>
        <taxon>Bacteroidota</taxon>
        <taxon>Flavobacteriia</taxon>
        <taxon>Flavobacteriales</taxon>
        <taxon>Flavobacteriaceae</taxon>
        <taxon>Pseudotamlana</taxon>
    </lineage>
</organism>
<proteinExistence type="inferred from homology"/>
<evidence type="ECO:0000313" key="3">
    <source>
        <dbReference type="EMBL" id="AUS05638.1"/>
    </source>
</evidence>
<evidence type="ECO:0000259" key="2">
    <source>
        <dbReference type="Pfam" id="PF00156"/>
    </source>
</evidence>
<gene>
    <name evidence="3" type="ORF">C1A40_09250</name>
</gene>
<name>A0A2I7SIA6_9FLAO</name>
<dbReference type="SUPFAM" id="SSF53271">
    <property type="entry name" value="PRTase-like"/>
    <property type="match status" value="1"/>
</dbReference>
<dbReference type="GO" id="GO:0016757">
    <property type="term" value="F:glycosyltransferase activity"/>
    <property type="evidence" value="ECO:0007669"/>
    <property type="project" value="UniProtKB-KW"/>
</dbReference>
<reference evidence="4" key="1">
    <citation type="submission" date="2018-01" db="EMBL/GenBank/DDBJ databases">
        <title>Complete genome of Tamlana sp. UJ94.</title>
        <authorList>
            <person name="Jung J."/>
            <person name="Chung D."/>
            <person name="Bae S.S."/>
            <person name="Baek K."/>
        </authorList>
    </citation>
    <scope>NUCLEOTIDE SEQUENCE [LARGE SCALE GENOMIC DNA]</scope>
    <source>
        <strain evidence="4">UJ94</strain>
    </source>
</reference>
<dbReference type="InterPro" id="IPR000836">
    <property type="entry name" value="PRTase_dom"/>
</dbReference>
<sequence>MFQAIIDLFFPRVCCACLKALNDRVEMICLDCRHDLPVTNFHFTNDESVKKVLYGRTKIEHATALFRFEKKSNVQQLIHNLKYKNQEEIGAFLGNWLGAELQDIKDYKDIDLVIPVPLHRNKLKTRGYNQVAKFGKQIAKALHAEYRDDILLKVTTSRSQVHKKRLARWQNNTEQFTLTNPDPITGKHILIVDDLITTGATLESCASVLNLANNIKISIATMAIA</sequence>
<dbReference type="OrthoDB" id="9779910at2"/>
<dbReference type="InterPro" id="IPR051910">
    <property type="entry name" value="ComF/GntX_DNA_util-trans"/>
</dbReference>
<dbReference type="RefSeq" id="WP_102995651.1">
    <property type="nucleotide sequence ID" value="NZ_CP025938.1"/>
</dbReference>
<dbReference type="KEGG" id="taj:C1A40_09250"/>
<dbReference type="Proteomes" id="UP000236592">
    <property type="component" value="Chromosome"/>
</dbReference>
<dbReference type="AlphaFoldDB" id="A0A2I7SIA6"/>
<dbReference type="EMBL" id="CP025938">
    <property type="protein sequence ID" value="AUS05638.1"/>
    <property type="molecule type" value="Genomic_DNA"/>
</dbReference>
<keyword evidence="3" id="KW-0328">Glycosyltransferase</keyword>
<comment type="similarity">
    <text evidence="1">Belongs to the ComF/GntX family.</text>
</comment>
<dbReference type="InterPro" id="IPR029057">
    <property type="entry name" value="PRTase-like"/>
</dbReference>
<keyword evidence="3" id="KW-0808">Transferase</keyword>
<evidence type="ECO:0000313" key="4">
    <source>
        <dbReference type="Proteomes" id="UP000236592"/>
    </source>
</evidence>
<dbReference type="CDD" id="cd06223">
    <property type="entry name" value="PRTases_typeI"/>
    <property type="match status" value="1"/>
</dbReference>
<dbReference type="Pfam" id="PF00156">
    <property type="entry name" value="Pribosyltran"/>
    <property type="match status" value="1"/>
</dbReference>
<dbReference type="PANTHER" id="PTHR47505:SF1">
    <property type="entry name" value="DNA UTILIZATION PROTEIN YHGH"/>
    <property type="match status" value="1"/>
</dbReference>
<feature type="domain" description="Phosphoribosyltransferase" evidence="2">
    <location>
        <begin position="135"/>
        <end position="221"/>
    </location>
</feature>